<organism evidence="1 2">
    <name type="scientific">Streptomyces actuosus</name>
    <dbReference type="NCBI Taxonomy" id="1885"/>
    <lineage>
        <taxon>Bacteria</taxon>
        <taxon>Bacillati</taxon>
        <taxon>Actinomycetota</taxon>
        <taxon>Actinomycetes</taxon>
        <taxon>Kitasatosporales</taxon>
        <taxon>Streptomycetaceae</taxon>
        <taxon>Streptomyces</taxon>
    </lineage>
</organism>
<sequence length="73" mass="7646">MFTATALPNRVVGRRENLLRCLSASGFPHGSSTSTGGNTSTCRFNSSATEAGMSTTRAFAPFGRAKYSLPLTA</sequence>
<gene>
    <name evidence="1" type="ORF">JS756_10730</name>
</gene>
<keyword evidence="2" id="KW-1185">Reference proteome</keyword>
<name>A0ABS2VN85_STRAS</name>
<dbReference type="Proteomes" id="UP000788262">
    <property type="component" value="Unassembled WGS sequence"/>
</dbReference>
<evidence type="ECO:0008006" key="3">
    <source>
        <dbReference type="Google" id="ProtNLM"/>
    </source>
</evidence>
<evidence type="ECO:0000313" key="2">
    <source>
        <dbReference type="Proteomes" id="UP000788262"/>
    </source>
</evidence>
<dbReference type="RefSeq" id="WP_205382785.1">
    <property type="nucleotide sequence ID" value="NZ_JAFFZS010000006.1"/>
</dbReference>
<comment type="caution">
    <text evidence="1">The sequence shown here is derived from an EMBL/GenBank/DDBJ whole genome shotgun (WGS) entry which is preliminary data.</text>
</comment>
<protein>
    <recommendedName>
        <fullName evidence="3">DUF397 domain-containing protein</fullName>
    </recommendedName>
</protein>
<proteinExistence type="predicted"/>
<reference evidence="1 2" key="1">
    <citation type="submission" date="2021-02" db="EMBL/GenBank/DDBJ databases">
        <title>Whole genome sequencing of Streptomyces actuosus VRA1.</title>
        <authorList>
            <person name="Sen G."/>
            <person name="Sen A."/>
        </authorList>
    </citation>
    <scope>NUCLEOTIDE SEQUENCE [LARGE SCALE GENOMIC DNA]</scope>
    <source>
        <strain evidence="1 2">VRA1</strain>
    </source>
</reference>
<dbReference type="EMBL" id="JAFFZS010000006">
    <property type="protein sequence ID" value="MBN0044577.1"/>
    <property type="molecule type" value="Genomic_DNA"/>
</dbReference>
<evidence type="ECO:0000313" key="1">
    <source>
        <dbReference type="EMBL" id="MBN0044577.1"/>
    </source>
</evidence>
<accession>A0ABS2VN85</accession>